<gene>
    <name evidence="3" type="ORF">ACFW6T_27885</name>
</gene>
<dbReference type="Proteomes" id="UP001599542">
    <property type="component" value="Unassembled WGS sequence"/>
</dbReference>
<protein>
    <recommendedName>
        <fullName evidence="5">DUF4367 domain-containing protein</fullName>
    </recommendedName>
</protein>
<name>A0ABW6GTK2_9ACTN</name>
<proteinExistence type="predicted"/>
<feature type="region of interest" description="Disordered" evidence="1">
    <location>
        <begin position="84"/>
        <end position="147"/>
    </location>
</feature>
<organism evidence="3 4">
    <name type="scientific">Kitasatospora phosalacinea</name>
    <dbReference type="NCBI Taxonomy" id="2065"/>
    <lineage>
        <taxon>Bacteria</taxon>
        <taxon>Bacillati</taxon>
        <taxon>Actinomycetota</taxon>
        <taxon>Actinomycetes</taxon>
        <taxon>Kitasatosporales</taxon>
        <taxon>Streptomycetaceae</taxon>
        <taxon>Kitasatospora</taxon>
    </lineage>
</organism>
<comment type="caution">
    <text evidence="3">The sequence shown here is derived from an EMBL/GenBank/DDBJ whole genome shotgun (WGS) entry which is preliminary data.</text>
</comment>
<reference evidence="3 4" key="1">
    <citation type="submission" date="2024-09" db="EMBL/GenBank/DDBJ databases">
        <title>The Natural Products Discovery Center: Release of the First 8490 Sequenced Strains for Exploring Actinobacteria Biosynthetic Diversity.</title>
        <authorList>
            <person name="Kalkreuter E."/>
            <person name="Kautsar S.A."/>
            <person name="Yang D."/>
            <person name="Bader C.D."/>
            <person name="Teijaro C.N."/>
            <person name="Fluegel L."/>
            <person name="Davis C.M."/>
            <person name="Simpson J.R."/>
            <person name="Lauterbach L."/>
            <person name="Steele A.D."/>
            <person name="Gui C."/>
            <person name="Meng S."/>
            <person name="Li G."/>
            <person name="Viehrig K."/>
            <person name="Ye F."/>
            <person name="Su P."/>
            <person name="Kiefer A.F."/>
            <person name="Nichols A."/>
            <person name="Cepeda A.J."/>
            <person name="Yan W."/>
            <person name="Fan B."/>
            <person name="Jiang Y."/>
            <person name="Adhikari A."/>
            <person name="Zheng C.-J."/>
            <person name="Schuster L."/>
            <person name="Cowan T.M."/>
            <person name="Smanski M.J."/>
            <person name="Chevrette M.G."/>
            <person name="De Carvalho L.P.S."/>
            <person name="Shen B."/>
        </authorList>
    </citation>
    <scope>NUCLEOTIDE SEQUENCE [LARGE SCALE GENOMIC DNA]</scope>
    <source>
        <strain evidence="3 4">NPDC058753</strain>
    </source>
</reference>
<feature type="compositionally biased region" description="Low complexity" evidence="1">
    <location>
        <begin position="89"/>
        <end position="100"/>
    </location>
</feature>
<evidence type="ECO:0000256" key="1">
    <source>
        <dbReference type="SAM" id="MobiDB-lite"/>
    </source>
</evidence>
<evidence type="ECO:0000313" key="4">
    <source>
        <dbReference type="Proteomes" id="UP001599542"/>
    </source>
</evidence>
<keyword evidence="2" id="KW-0472">Membrane</keyword>
<sequence>MVSGDGAVSADVVVDALLQPDGAAPAALDAESLARVRHELQRLPRWQQALTAAGAAPQDAAARAALTEAVDEVLGFNSALAQSLRPGDGAAAPAAAPAASGGTGGTSGTGGGAPSFEKAPPPAPPTVTVPAAPPAAPPAPPAPPSAAPFAAPGLPLAPPAAPPGAPGAPGAPIAPVYPALPAGPPVDPAVLARRKRIALGVGAVVVVGGLVLLGSTLFGGDSAPHLPGSVEGEKLRASSAKGDFPDWEDMSTGMTAMGVQGLQAAAYGAVPEAEADSPFGGSDRKARWSVMIGKPGPEFQERIARMIASSSDESDAPHLIESSLGGRMYCDSYDPDDSPRERADEEVTCMWSDEENLIVVIGTGVDENLPPEVLKRIHGNAEH</sequence>
<evidence type="ECO:0000256" key="2">
    <source>
        <dbReference type="SAM" id="Phobius"/>
    </source>
</evidence>
<evidence type="ECO:0008006" key="5">
    <source>
        <dbReference type="Google" id="ProtNLM"/>
    </source>
</evidence>
<keyword evidence="2" id="KW-0812">Transmembrane</keyword>
<accession>A0ABW6GTK2</accession>
<keyword evidence="2" id="KW-1133">Transmembrane helix</keyword>
<feature type="compositionally biased region" description="Pro residues" evidence="1">
    <location>
        <begin position="119"/>
        <end position="146"/>
    </location>
</feature>
<keyword evidence="4" id="KW-1185">Reference proteome</keyword>
<feature type="transmembrane region" description="Helical" evidence="2">
    <location>
        <begin position="197"/>
        <end position="218"/>
    </location>
</feature>
<dbReference type="EMBL" id="JBHYPX010000068">
    <property type="protein sequence ID" value="MFE1355803.1"/>
    <property type="molecule type" value="Genomic_DNA"/>
</dbReference>
<evidence type="ECO:0000313" key="3">
    <source>
        <dbReference type="EMBL" id="MFE1355803.1"/>
    </source>
</evidence>
<dbReference type="RefSeq" id="WP_380320956.1">
    <property type="nucleotide sequence ID" value="NZ_JBHYPW010000013.1"/>
</dbReference>
<feature type="compositionally biased region" description="Gly residues" evidence="1">
    <location>
        <begin position="101"/>
        <end position="113"/>
    </location>
</feature>